<comment type="caution">
    <text evidence="8">The sequence shown here is derived from an EMBL/GenBank/DDBJ whole genome shotgun (WGS) entry which is preliminary data.</text>
</comment>
<evidence type="ECO:0000313" key="9">
    <source>
        <dbReference type="Proteomes" id="UP001152519"/>
    </source>
</evidence>
<keyword evidence="4 6" id="KW-0472">Membrane</keyword>
<dbReference type="Proteomes" id="UP001152519">
    <property type="component" value="Unassembled WGS sequence"/>
</dbReference>
<feature type="transmembrane region" description="Helical" evidence="6">
    <location>
        <begin position="181"/>
        <end position="202"/>
    </location>
</feature>
<dbReference type="CDD" id="cd03386">
    <property type="entry name" value="PAP2_Aur1_like"/>
    <property type="match status" value="1"/>
</dbReference>
<name>A0A9W4DSZ4_9ACTN</name>
<evidence type="ECO:0000256" key="1">
    <source>
        <dbReference type="ARBA" id="ARBA00004141"/>
    </source>
</evidence>
<dbReference type="PANTHER" id="PTHR31310">
    <property type="match status" value="1"/>
</dbReference>
<comment type="subcellular location">
    <subcellularLocation>
        <location evidence="1">Membrane</location>
        <topology evidence="1">Multi-pass membrane protein</topology>
    </subcellularLocation>
</comment>
<dbReference type="AlphaFoldDB" id="A0A9W4DSZ4"/>
<gene>
    <name evidence="8" type="ORF">SCOCK_330014</name>
</gene>
<dbReference type="RefSeq" id="WP_251492707.1">
    <property type="nucleotide sequence ID" value="NZ_CAJSLV010000063.1"/>
</dbReference>
<evidence type="ECO:0000256" key="2">
    <source>
        <dbReference type="ARBA" id="ARBA00022692"/>
    </source>
</evidence>
<evidence type="ECO:0000313" key="8">
    <source>
        <dbReference type="EMBL" id="CAG6395503.1"/>
    </source>
</evidence>
<reference evidence="8" key="1">
    <citation type="submission" date="2021-05" db="EMBL/GenBank/DDBJ databases">
        <authorList>
            <person name="Arsene-Ploetze F."/>
        </authorList>
    </citation>
    <scope>NUCLEOTIDE SEQUENCE</scope>
    <source>
        <strain evidence="8">DSM 42138</strain>
    </source>
</reference>
<feature type="transmembrane region" description="Helical" evidence="6">
    <location>
        <begin position="98"/>
        <end position="117"/>
    </location>
</feature>
<dbReference type="InterPro" id="IPR026841">
    <property type="entry name" value="Aur1/Ipt1"/>
</dbReference>
<keyword evidence="3 6" id="KW-1133">Transmembrane helix</keyword>
<keyword evidence="2 6" id="KW-0812">Transmembrane</keyword>
<feature type="transmembrane region" description="Helical" evidence="6">
    <location>
        <begin position="209"/>
        <end position="228"/>
    </location>
</feature>
<evidence type="ECO:0000256" key="6">
    <source>
        <dbReference type="SAM" id="Phobius"/>
    </source>
</evidence>
<feature type="domain" description="Inositolphosphotransferase Aur1/Ipt1" evidence="7">
    <location>
        <begin position="67"/>
        <end position="245"/>
    </location>
</feature>
<dbReference type="InterPro" id="IPR052185">
    <property type="entry name" value="IPC_Synthase-Related"/>
</dbReference>
<accession>A0A9W4DSZ4</accession>
<dbReference type="EMBL" id="CAJSLV010000063">
    <property type="protein sequence ID" value="CAG6395503.1"/>
    <property type="molecule type" value="Genomic_DNA"/>
</dbReference>
<dbReference type="Pfam" id="PF14378">
    <property type="entry name" value="PAP2_3"/>
    <property type="match status" value="1"/>
</dbReference>
<dbReference type="GO" id="GO:0016020">
    <property type="term" value="C:membrane"/>
    <property type="evidence" value="ECO:0007669"/>
    <property type="project" value="UniProtKB-SubCell"/>
</dbReference>
<evidence type="ECO:0000259" key="7">
    <source>
        <dbReference type="Pfam" id="PF14378"/>
    </source>
</evidence>
<evidence type="ECO:0000256" key="3">
    <source>
        <dbReference type="ARBA" id="ARBA00022989"/>
    </source>
</evidence>
<dbReference type="PANTHER" id="PTHR31310:SF7">
    <property type="entry name" value="PA-PHOSPHATASE RELATED-FAMILY PROTEIN DDB_G0268928"/>
    <property type="match status" value="1"/>
</dbReference>
<sequence length="298" mass="32860">MGLGSGTSSVITAKRLLPRPPRIPLPARLPLLLPELVLLFAVNALYKYGRMVANGRTDGAYRHADGVWSFERAVHLPSERSLQDLMLHSETLVHTANYLYATVHFPAMVVFLGWMFTKKRAHYLWIRRAIVIQTMLALIGHLFFPLAPPRLLPGDGMVDTAAVYGPAVYGRPDSDSMANQFAAMPSLHVGWALAIAVGLIAAYRSRWRWLWLLHPLVTMLVVVGTANHYWLDCLVGSALLGVALAVIPGPVTDPPTPRPGRGHWAWPIRRLPAPTRQPALDAHGPSPRTAWPHGSPHP</sequence>
<proteinExistence type="predicted"/>
<feature type="transmembrane region" description="Helical" evidence="6">
    <location>
        <begin position="129"/>
        <end position="147"/>
    </location>
</feature>
<feature type="region of interest" description="Disordered" evidence="5">
    <location>
        <begin position="275"/>
        <end position="298"/>
    </location>
</feature>
<organism evidence="8 9">
    <name type="scientific">Actinacidiphila cocklensis</name>
    <dbReference type="NCBI Taxonomy" id="887465"/>
    <lineage>
        <taxon>Bacteria</taxon>
        <taxon>Bacillati</taxon>
        <taxon>Actinomycetota</taxon>
        <taxon>Actinomycetes</taxon>
        <taxon>Kitasatosporales</taxon>
        <taxon>Streptomycetaceae</taxon>
        <taxon>Actinacidiphila</taxon>
    </lineage>
</organism>
<evidence type="ECO:0000256" key="4">
    <source>
        <dbReference type="ARBA" id="ARBA00023136"/>
    </source>
</evidence>
<protein>
    <submittedName>
        <fullName evidence="8">PAP2 superfamily protein</fullName>
    </submittedName>
</protein>
<keyword evidence="9" id="KW-1185">Reference proteome</keyword>
<evidence type="ECO:0000256" key="5">
    <source>
        <dbReference type="SAM" id="MobiDB-lite"/>
    </source>
</evidence>